<accession>A0A2M7UBQ5</accession>
<dbReference type="Proteomes" id="UP000229805">
    <property type="component" value="Unassembled WGS sequence"/>
</dbReference>
<sequence length="283" mass="31200">MILLEENRTKYILFAIIFFLVLIGAVVVFQQITINNLKKDLSGKNEAALNSQKSTAINNPSTVQAVKKNLEDNIKEIKGVITSKNGNLLTIEAEVVDFSKLSGLTEDQLHQSADSFPKTRKNYEVSFSDKTQPPPLKPESLSVGTTIVIESDEPIYKSNHINASKIMVVADQAEVPPPGTSLEDQIRQTKFIGGIIKEVGDKYFVVGTTQIDLSQTKDSKDIEAGTAPIVAKYYKVLFDDKTQFTDKGPNELKVEDFVRAFSSNSVYSVSEFTATKIMGPLSI</sequence>
<evidence type="ECO:0000256" key="1">
    <source>
        <dbReference type="SAM" id="Phobius"/>
    </source>
</evidence>
<evidence type="ECO:0000313" key="3">
    <source>
        <dbReference type="Proteomes" id="UP000229805"/>
    </source>
</evidence>
<feature type="transmembrane region" description="Helical" evidence="1">
    <location>
        <begin position="12"/>
        <end position="32"/>
    </location>
</feature>
<dbReference type="AlphaFoldDB" id="A0A2M7UBQ5"/>
<reference evidence="3" key="1">
    <citation type="submission" date="2017-09" db="EMBL/GenBank/DDBJ databases">
        <title>Depth-based differentiation of microbial function through sediment-hosted aquifers and enrichment of novel symbionts in the deep terrestrial subsurface.</title>
        <authorList>
            <person name="Probst A.J."/>
            <person name="Ladd B."/>
            <person name="Jarett J.K."/>
            <person name="Geller-Mcgrath D.E."/>
            <person name="Sieber C.M.K."/>
            <person name="Emerson J.B."/>
            <person name="Anantharaman K."/>
            <person name="Thomas B.C."/>
            <person name="Malmstrom R."/>
            <person name="Stieglmeier M."/>
            <person name="Klingl A."/>
            <person name="Woyke T."/>
            <person name="Ryan C.M."/>
            <person name="Banfield J.F."/>
        </authorList>
    </citation>
    <scope>NUCLEOTIDE SEQUENCE [LARGE SCALE GENOMIC DNA]</scope>
</reference>
<proteinExistence type="predicted"/>
<organism evidence="2 3">
    <name type="scientific">Candidatus Portnoybacteria bacterium CG_4_10_14_0_2_um_filter_44_20</name>
    <dbReference type="NCBI Taxonomy" id="1974799"/>
    <lineage>
        <taxon>Bacteria</taxon>
        <taxon>Candidatus Portnoyibacteriota</taxon>
    </lineage>
</organism>
<comment type="caution">
    <text evidence="2">The sequence shown here is derived from an EMBL/GenBank/DDBJ whole genome shotgun (WGS) entry which is preliminary data.</text>
</comment>
<keyword evidence="1" id="KW-0472">Membrane</keyword>
<gene>
    <name evidence="2" type="ORF">COY11_05830</name>
</gene>
<evidence type="ECO:0000313" key="2">
    <source>
        <dbReference type="EMBL" id="PIZ68653.1"/>
    </source>
</evidence>
<keyword evidence="1" id="KW-1133">Transmembrane helix</keyword>
<keyword evidence="1" id="KW-0812">Transmembrane</keyword>
<protein>
    <submittedName>
        <fullName evidence="2">Uncharacterized protein</fullName>
    </submittedName>
</protein>
<name>A0A2M7UBQ5_9BACT</name>
<dbReference type="EMBL" id="PFOG01000216">
    <property type="protein sequence ID" value="PIZ68653.1"/>
    <property type="molecule type" value="Genomic_DNA"/>
</dbReference>